<name>A0A834SVA4_9FABA</name>
<keyword evidence="2" id="KW-1185">Reference proteome</keyword>
<dbReference type="AlphaFoldDB" id="A0A834SVA4"/>
<keyword evidence="1" id="KW-0548">Nucleotidyltransferase</keyword>
<protein>
    <submittedName>
        <fullName evidence="1">Putative RNA-directed DNA polymerase</fullName>
    </submittedName>
</protein>
<organism evidence="1 2">
    <name type="scientific">Senna tora</name>
    <dbReference type="NCBI Taxonomy" id="362788"/>
    <lineage>
        <taxon>Eukaryota</taxon>
        <taxon>Viridiplantae</taxon>
        <taxon>Streptophyta</taxon>
        <taxon>Embryophyta</taxon>
        <taxon>Tracheophyta</taxon>
        <taxon>Spermatophyta</taxon>
        <taxon>Magnoliopsida</taxon>
        <taxon>eudicotyledons</taxon>
        <taxon>Gunneridae</taxon>
        <taxon>Pentapetalae</taxon>
        <taxon>rosids</taxon>
        <taxon>fabids</taxon>
        <taxon>Fabales</taxon>
        <taxon>Fabaceae</taxon>
        <taxon>Caesalpinioideae</taxon>
        <taxon>Cassia clade</taxon>
        <taxon>Senna</taxon>
    </lineage>
</organism>
<evidence type="ECO:0000313" key="1">
    <source>
        <dbReference type="EMBL" id="KAF7808397.1"/>
    </source>
</evidence>
<proteinExistence type="predicted"/>
<dbReference type="EMBL" id="JAAIUW010000011">
    <property type="protein sequence ID" value="KAF7808397.1"/>
    <property type="molecule type" value="Genomic_DNA"/>
</dbReference>
<dbReference type="Proteomes" id="UP000634136">
    <property type="component" value="Unassembled WGS sequence"/>
</dbReference>
<gene>
    <name evidence="1" type="ORF">G2W53_035140</name>
</gene>
<reference evidence="1" key="1">
    <citation type="submission" date="2020-09" db="EMBL/GenBank/DDBJ databases">
        <title>Genome-Enabled Discovery of Anthraquinone Biosynthesis in Senna tora.</title>
        <authorList>
            <person name="Kang S.-H."/>
            <person name="Pandey R.P."/>
            <person name="Lee C.-M."/>
            <person name="Sim J.-S."/>
            <person name="Jeong J.-T."/>
            <person name="Choi B.-S."/>
            <person name="Jung M."/>
            <person name="Ginzburg D."/>
            <person name="Zhao K."/>
            <person name="Won S.Y."/>
            <person name="Oh T.-J."/>
            <person name="Yu Y."/>
            <person name="Kim N.-H."/>
            <person name="Lee O.R."/>
            <person name="Lee T.-H."/>
            <person name="Bashyal P."/>
            <person name="Kim T.-S."/>
            <person name="Lee W.-H."/>
            <person name="Kawkins C."/>
            <person name="Kim C.-K."/>
            <person name="Kim J.S."/>
            <person name="Ahn B.O."/>
            <person name="Rhee S.Y."/>
            <person name="Sohng J.K."/>
        </authorList>
    </citation>
    <scope>NUCLEOTIDE SEQUENCE</scope>
    <source>
        <tissue evidence="1">Leaf</tissue>
    </source>
</reference>
<sequence length="85" mass="9636">MYGVVNALTEAGPVADADQATKNFWLQAKECRHTILNTLSNEIFDIYSVYKEAKDNLGTFDSQALCRGCWKTEICRRELLQMGDD</sequence>
<comment type="caution">
    <text evidence="1">The sequence shown here is derived from an EMBL/GenBank/DDBJ whole genome shotgun (WGS) entry which is preliminary data.</text>
</comment>
<dbReference type="GO" id="GO:0003964">
    <property type="term" value="F:RNA-directed DNA polymerase activity"/>
    <property type="evidence" value="ECO:0007669"/>
    <property type="project" value="UniProtKB-KW"/>
</dbReference>
<evidence type="ECO:0000313" key="2">
    <source>
        <dbReference type="Proteomes" id="UP000634136"/>
    </source>
</evidence>
<accession>A0A834SVA4</accession>
<keyword evidence="1" id="KW-0808">Transferase</keyword>
<dbReference type="OrthoDB" id="1431950at2759"/>
<keyword evidence="1" id="KW-0695">RNA-directed DNA polymerase</keyword>